<dbReference type="Proteomes" id="UP000016801">
    <property type="component" value="Unassembled WGS sequence"/>
</dbReference>
<proteinExistence type="predicted"/>
<sequence length="138" mass="14585">MAPTTRITAKSTEGPESCSAPGVGVPPPQDGACAPKTSPIAPNLTLQQVEAMELQTRATQAETARIQAAAERLQAETGRQLAQAPALPPADADSLGEHFPLNVRMISRELAGVAVEDIDDIRTGKDDFEVFEGFCDRS</sequence>
<organism evidence="2 3">
    <name type="scientific">Claviceps purpurea (strain 20.1)</name>
    <name type="common">Ergot fungus</name>
    <name type="synonym">Sphacelia segetum</name>
    <dbReference type="NCBI Taxonomy" id="1111077"/>
    <lineage>
        <taxon>Eukaryota</taxon>
        <taxon>Fungi</taxon>
        <taxon>Dikarya</taxon>
        <taxon>Ascomycota</taxon>
        <taxon>Pezizomycotina</taxon>
        <taxon>Sordariomycetes</taxon>
        <taxon>Hypocreomycetidae</taxon>
        <taxon>Hypocreales</taxon>
        <taxon>Clavicipitaceae</taxon>
        <taxon>Claviceps</taxon>
    </lineage>
</organism>
<feature type="compositionally biased region" description="Polar residues" evidence="1">
    <location>
        <begin position="1"/>
        <end position="11"/>
    </location>
</feature>
<name>M1WGE1_CLAP2</name>
<evidence type="ECO:0000313" key="2">
    <source>
        <dbReference type="EMBL" id="CCE34458.1"/>
    </source>
</evidence>
<reference evidence="2 3" key="1">
    <citation type="journal article" date="2013" name="PLoS Genet.">
        <title>Plant-symbiotic fungi as chemical engineers: Multi-genome analysis of the Clavicipitaceae reveals dynamics of alkaloid loci.</title>
        <authorList>
            <person name="Schardl C.L."/>
            <person name="Young C.A."/>
            <person name="Hesse U."/>
            <person name="Amyotte S.G."/>
            <person name="Andreeva K."/>
            <person name="Calie P.J."/>
            <person name="Fleetwood D.J."/>
            <person name="Haws D.C."/>
            <person name="Moore N."/>
            <person name="Oeser B."/>
            <person name="Panaccione D.G."/>
            <person name="Schweri K.K."/>
            <person name="Voisey C.R."/>
            <person name="Farman M.L."/>
            <person name="Jaromczyk J.W."/>
            <person name="Roe B.A."/>
            <person name="O'Sullivan D.M."/>
            <person name="Scott B."/>
            <person name="Tudzynski P."/>
            <person name="An Z."/>
            <person name="Arnaoudova E.G."/>
            <person name="Bullock C.T."/>
            <person name="Charlton N.D."/>
            <person name="Chen L."/>
            <person name="Cox M."/>
            <person name="Dinkins R.D."/>
            <person name="Florea S."/>
            <person name="Glenn A.E."/>
            <person name="Gordon A."/>
            <person name="Gueldener U."/>
            <person name="Harris D.R."/>
            <person name="Hollin W."/>
            <person name="Jaromczyk J."/>
            <person name="Johnson R.D."/>
            <person name="Khan A.K."/>
            <person name="Leistner E."/>
            <person name="Leuchtmann A."/>
            <person name="Li C."/>
            <person name="Liu J."/>
            <person name="Liu J."/>
            <person name="Liu M."/>
            <person name="Mace W."/>
            <person name="Machado C."/>
            <person name="Nagabhyru P."/>
            <person name="Pan J."/>
            <person name="Schmid J."/>
            <person name="Sugawara K."/>
            <person name="Steiner U."/>
            <person name="Takach J.E."/>
            <person name="Tanaka E."/>
            <person name="Webb J.S."/>
            <person name="Wilson E.V."/>
            <person name="Wiseman J.L."/>
            <person name="Yoshida R."/>
            <person name="Zeng Z."/>
        </authorList>
    </citation>
    <scope>NUCLEOTIDE SEQUENCE [LARGE SCALE GENOMIC DNA]</scope>
    <source>
        <strain evidence="2 3">20.1</strain>
    </source>
</reference>
<dbReference type="AlphaFoldDB" id="M1WGE1"/>
<evidence type="ECO:0000313" key="3">
    <source>
        <dbReference type="Proteomes" id="UP000016801"/>
    </source>
</evidence>
<comment type="caution">
    <text evidence="2">The sequence shown here is derived from an EMBL/GenBank/DDBJ whole genome shotgun (WGS) entry which is preliminary data.</text>
</comment>
<protein>
    <submittedName>
        <fullName evidence="2">Uncharacterized protein</fullName>
    </submittedName>
</protein>
<dbReference type="VEuPathDB" id="FungiDB:CPUR_08390"/>
<feature type="region of interest" description="Disordered" evidence="1">
    <location>
        <begin position="1"/>
        <end position="39"/>
    </location>
</feature>
<accession>M1WGE1</accession>
<gene>
    <name evidence="2" type="ORF">CPUR_08390</name>
</gene>
<keyword evidence="3" id="KW-1185">Reference proteome</keyword>
<evidence type="ECO:0000256" key="1">
    <source>
        <dbReference type="SAM" id="MobiDB-lite"/>
    </source>
</evidence>
<dbReference type="HOGENOM" id="CLU_1855069_0_0_1"/>
<dbReference type="EMBL" id="CAGA01000090">
    <property type="protein sequence ID" value="CCE34458.1"/>
    <property type="molecule type" value="Genomic_DNA"/>
</dbReference>
<dbReference type="eggNOG" id="ENOG502SXE3">
    <property type="taxonomic scope" value="Eukaryota"/>
</dbReference>